<evidence type="ECO:0000313" key="2">
    <source>
        <dbReference type="Proteomes" id="UP000345177"/>
    </source>
</evidence>
<reference evidence="1 2" key="1">
    <citation type="submission" date="2019-09" db="EMBL/GenBank/DDBJ databases">
        <title>Transcriptional response of Serratia to Siphovirus infection.</title>
        <authorList>
            <person name="Malone L.M."/>
            <person name="Fineran P.C."/>
        </authorList>
    </citation>
    <scope>NUCLEOTIDE SEQUENCE [LARGE SCALE GENOMIC DNA]</scope>
</reference>
<dbReference type="RefSeq" id="YP_010000067.1">
    <property type="nucleotide sequence ID" value="NC_053012.1"/>
</dbReference>
<evidence type="ECO:0000313" key="1">
    <source>
        <dbReference type="EMBL" id="QGF20872.1"/>
    </source>
</evidence>
<keyword evidence="2" id="KW-1185">Reference proteome</keyword>
<protein>
    <submittedName>
        <fullName evidence="1">Uncharacterized protein</fullName>
    </submittedName>
</protein>
<dbReference type="EMBL" id="MN505213">
    <property type="protein sequence ID" value="QGF20872.1"/>
    <property type="molecule type" value="Genomic_DNA"/>
</dbReference>
<proteinExistence type="predicted"/>
<name>A0A5Q2F381_9CAUD</name>
<dbReference type="KEGG" id="vg:62682707"/>
<dbReference type="Proteomes" id="UP000345177">
    <property type="component" value="Segment"/>
</dbReference>
<accession>A0A5Q2F381</accession>
<organism evidence="1 2">
    <name type="scientific">Serratia phage JS26</name>
    <dbReference type="NCBI Taxonomy" id="2315217"/>
    <lineage>
        <taxon>Viruses</taxon>
        <taxon>Duplodnaviria</taxon>
        <taxon>Heunggongvirae</taxon>
        <taxon>Uroviricota</taxon>
        <taxon>Caudoviricetes</taxon>
        <taxon>Casjensviridae</taxon>
        <taxon>Dunedinvirus</taxon>
        <taxon>Dunedinvirus JS26</taxon>
    </lineage>
</organism>
<dbReference type="GeneID" id="62682707"/>
<sequence length="415" mass="44933">MGIFLMENFDVSDLSTLAADRALDAVPSGSIGATGFLFGSATLPTEFGLRTFMEKGIRRTSVGMMGKFEGANGSYGGYLRIPIPSMVNGQANANLNRSFYLSMRMRFLVGTNATTTNVALATPIPYLPRKDIVFGMTAYPSMSFGSAYQVFAMTNSTYDASGKADKMRIFFGPWSATTSTQTEFSCDADGWFHVELFKPAGSTTFTFWVNDFMYTAGQSSSIPEQFNANTMFMNLYIARLSTLNSPIYYGIEATDVIVIDPNTSGQKYRFGSSGRVLSMDYTSDFTADWAADPSATLTHHEMMMIDQSTPAATNILTGTTIGQREQYAMKPIPTEFGPYVPAVLVRPRVMNGGAAAHSLAMEMDWGTGIAEVSERMVLAGGAYDATPLIMTTKPNGDPWTAADFASAKAGFSVKS</sequence>